<dbReference type="InterPro" id="IPR000182">
    <property type="entry name" value="GNAT_dom"/>
</dbReference>
<evidence type="ECO:0000259" key="3">
    <source>
        <dbReference type="PROSITE" id="PS51186"/>
    </source>
</evidence>
<evidence type="ECO:0000256" key="2">
    <source>
        <dbReference type="ARBA" id="ARBA00023315"/>
    </source>
</evidence>
<dbReference type="CDD" id="cd04301">
    <property type="entry name" value="NAT_SF"/>
    <property type="match status" value="1"/>
</dbReference>
<proteinExistence type="predicted"/>
<feature type="domain" description="N-acetyltransferase" evidence="3">
    <location>
        <begin position="8"/>
        <end position="148"/>
    </location>
</feature>
<protein>
    <recommendedName>
        <fullName evidence="3">N-acetyltransferase domain-containing protein</fullName>
    </recommendedName>
</protein>
<evidence type="ECO:0000256" key="1">
    <source>
        <dbReference type="ARBA" id="ARBA00022679"/>
    </source>
</evidence>
<dbReference type="InterPro" id="IPR016181">
    <property type="entry name" value="Acyl_CoA_acyltransferase"/>
</dbReference>
<keyword evidence="2" id="KW-0012">Acyltransferase</keyword>
<organism evidence="4 5">
    <name type="scientific">Kitasatospora arboriphila</name>
    <dbReference type="NCBI Taxonomy" id="258052"/>
    <lineage>
        <taxon>Bacteria</taxon>
        <taxon>Bacillati</taxon>
        <taxon>Actinomycetota</taxon>
        <taxon>Actinomycetes</taxon>
        <taxon>Kitasatosporales</taxon>
        <taxon>Streptomycetaceae</taxon>
        <taxon>Kitasatospora</taxon>
    </lineage>
</organism>
<sequence>MAAVMSDLHIRPVDGDASIEAWRHVHNVIIPTAPLSLDEVRRNADRYHLEVARLGDDPVGCSTVRPPTAEEPAATVIARVLPEYRGRGIGTAIHRRCLEQARATGAERIETIVLASNTEGVAFALAQGFVQVEEYLLPGDTVPFLTLRLP</sequence>
<dbReference type="Gene3D" id="3.40.630.30">
    <property type="match status" value="1"/>
</dbReference>
<dbReference type="InterPro" id="IPR050832">
    <property type="entry name" value="Bact_Acetyltransf"/>
</dbReference>
<accession>A0ABN1U439</accession>
<dbReference type="PROSITE" id="PS51186">
    <property type="entry name" value="GNAT"/>
    <property type="match status" value="1"/>
</dbReference>
<dbReference type="SUPFAM" id="SSF55729">
    <property type="entry name" value="Acyl-CoA N-acyltransferases (Nat)"/>
    <property type="match status" value="1"/>
</dbReference>
<reference evidence="4 5" key="1">
    <citation type="journal article" date="2019" name="Int. J. Syst. Evol. Microbiol.">
        <title>The Global Catalogue of Microorganisms (GCM) 10K type strain sequencing project: providing services to taxonomists for standard genome sequencing and annotation.</title>
        <authorList>
            <consortium name="The Broad Institute Genomics Platform"/>
            <consortium name="The Broad Institute Genome Sequencing Center for Infectious Disease"/>
            <person name="Wu L."/>
            <person name="Ma J."/>
        </authorList>
    </citation>
    <scope>NUCLEOTIDE SEQUENCE [LARGE SCALE GENOMIC DNA]</scope>
    <source>
        <strain evidence="4 5">JCM 13002</strain>
    </source>
</reference>
<dbReference type="EMBL" id="BAAALD010000101">
    <property type="protein sequence ID" value="GAA1116830.1"/>
    <property type="molecule type" value="Genomic_DNA"/>
</dbReference>
<evidence type="ECO:0000313" key="4">
    <source>
        <dbReference type="EMBL" id="GAA1116830.1"/>
    </source>
</evidence>
<name>A0ABN1U439_9ACTN</name>
<keyword evidence="5" id="KW-1185">Reference proteome</keyword>
<dbReference type="Proteomes" id="UP001499987">
    <property type="component" value="Unassembled WGS sequence"/>
</dbReference>
<gene>
    <name evidence="4" type="ORF">GCM10009663_66280</name>
</gene>
<dbReference type="PANTHER" id="PTHR43877">
    <property type="entry name" value="AMINOALKYLPHOSPHONATE N-ACETYLTRANSFERASE-RELATED-RELATED"/>
    <property type="match status" value="1"/>
</dbReference>
<keyword evidence="1" id="KW-0808">Transferase</keyword>
<dbReference type="Pfam" id="PF00583">
    <property type="entry name" value="Acetyltransf_1"/>
    <property type="match status" value="1"/>
</dbReference>
<comment type="caution">
    <text evidence="4">The sequence shown here is derived from an EMBL/GenBank/DDBJ whole genome shotgun (WGS) entry which is preliminary data.</text>
</comment>
<evidence type="ECO:0000313" key="5">
    <source>
        <dbReference type="Proteomes" id="UP001499987"/>
    </source>
</evidence>